<evidence type="ECO:0000313" key="2">
    <source>
        <dbReference type="Proteomes" id="UP001164746"/>
    </source>
</evidence>
<organism evidence="1 2">
    <name type="scientific">Mya arenaria</name>
    <name type="common">Soft-shell clam</name>
    <dbReference type="NCBI Taxonomy" id="6604"/>
    <lineage>
        <taxon>Eukaryota</taxon>
        <taxon>Metazoa</taxon>
        <taxon>Spiralia</taxon>
        <taxon>Lophotrochozoa</taxon>
        <taxon>Mollusca</taxon>
        <taxon>Bivalvia</taxon>
        <taxon>Autobranchia</taxon>
        <taxon>Heteroconchia</taxon>
        <taxon>Euheterodonta</taxon>
        <taxon>Imparidentia</taxon>
        <taxon>Neoheterodontei</taxon>
        <taxon>Myida</taxon>
        <taxon>Myoidea</taxon>
        <taxon>Myidae</taxon>
        <taxon>Mya</taxon>
    </lineage>
</organism>
<proteinExistence type="predicted"/>
<gene>
    <name evidence="1" type="ORF">MAR_010952</name>
</gene>
<dbReference type="Proteomes" id="UP001164746">
    <property type="component" value="Chromosome 14"/>
</dbReference>
<evidence type="ECO:0000313" key="1">
    <source>
        <dbReference type="EMBL" id="WAR25248.1"/>
    </source>
</evidence>
<dbReference type="EMBL" id="CP111025">
    <property type="protein sequence ID" value="WAR25248.1"/>
    <property type="molecule type" value="Genomic_DNA"/>
</dbReference>
<reference evidence="1" key="1">
    <citation type="submission" date="2022-11" db="EMBL/GenBank/DDBJ databases">
        <title>Centuries of genome instability and evolution in soft-shell clam transmissible cancer (bioRxiv).</title>
        <authorList>
            <person name="Hart S.F.M."/>
            <person name="Yonemitsu M.A."/>
            <person name="Giersch R.M."/>
            <person name="Beal B.F."/>
            <person name="Arriagada G."/>
            <person name="Davis B.W."/>
            <person name="Ostrander E.A."/>
            <person name="Goff S.P."/>
            <person name="Metzger M.J."/>
        </authorList>
    </citation>
    <scope>NUCLEOTIDE SEQUENCE</scope>
    <source>
        <strain evidence="1">MELC-2E11</strain>
        <tissue evidence="1">Siphon/mantle</tissue>
    </source>
</reference>
<keyword evidence="2" id="KW-1185">Reference proteome</keyword>
<name>A0ABY7FSQ1_MYAAR</name>
<accession>A0ABY7FSQ1</accession>
<protein>
    <submittedName>
        <fullName evidence="1">Uncharacterized protein</fullName>
    </submittedName>
</protein>
<sequence length="286" mass="31539">MAEDESSSTTISVQYQGIMWQVDHWTLAVNLSWTGLAPESRGRKYLTGFTYTIDGPTANNEQITDGQTTDGQIAFVVLPLMSENINPYSHVSVAVFDDAMVASVKPLVEHSVDRVVNGEFSVLTRLNSVRGTDFYAKHVQLAPWSLMAEDESSSTTISVQYQGIMWQVDHWTLAVNLSWTGLAPESRGRKYLTGFTYTIDGPTANNEQITDGQTTDGQIAFVVLPLMSENINPYSHVSVAVFDDAMVASVKPLVEHSVDRVVNGEFSVLTRLNSVRGTDFYAKIIS</sequence>